<sequence length="435" mass="51281">MCRTCGRRHNSYEMDPSSSGPQDSSPLRGRNIKDTEEQNEHLKKENFSLKLRIYFLEEKMNHKGIKEDKEELHKANIELKVETEALKKQLCDKQELLRQAAGLVTNMENQFKEQLQATQENHEQELKHLGETIEALKKDLEEHSQKAQQEWGGDLTQLCGLAFNNLAEYPDKNMTDLNRPHKNNPLMSSNRLQGIFSIQDPVESEIEERSRHSIKSSLKEDPEIVPESALNKIKELEDEVERLAKKIKDLQETLDEKERTSMALEEDIVNLKKEIEDREEKLSDLEFEVTEKDQKVDQLMQELETRHQEIKVKNTTIQTLHEDLNKKEKTEQLQQQNKILVEIQITLDEKQKQISELEESLTTTRQKMEKLNHDYDFSLRTIKEMVTQLKTRDKEIGQLKKEVKRKEKKESRFDCRIKRSFRYAEEGQVGGRDMW</sequence>
<keyword evidence="3" id="KW-0175">Coiled coil</keyword>
<feature type="coiled-coil region" evidence="3">
    <location>
        <begin position="333"/>
        <end position="409"/>
    </location>
</feature>
<dbReference type="GO" id="GO:0090266">
    <property type="term" value="P:regulation of mitotic cell cycle spindle assembly checkpoint"/>
    <property type="evidence" value="ECO:0007669"/>
    <property type="project" value="TreeGrafter"/>
</dbReference>
<feature type="compositionally biased region" description="Low complexity" evidence="4">
    <location>
        <begin position="15"/>
        <end position="26"/>
    </location>
</feature>
<dbReference type="InterPro" id="IPR012943">
    <property type="entry name" value="Cnn_1N"/>
</dbReference>
<dbReference type="GO" id="GO:0000242">
    <property type="term" value="C:pericentriolar material"/>
    <property type="evidence" value="ECO:0007669"/>
    <property type="project" value="TreeGrafter"/>
</dbReference>
<dbReference type="GO" id="GO:0007099">
    <property type="term" value="P:centriole replication"/>
    <property type="evidence" value="ECO:0007669"/>
    <property type="project" value="TreeGrafter"/>
</dbReference>
<keyword evidence="2" id="KW-0963">Cytoplasm</keyword>
<dbReference type="GO" id="GO:0008017">
    <property type="term" value="F:microtubule binding"/>
    <property type="evidence" value="ECO:0007669"/>
    <property type="project" value="TreeGrafter"/>
</dbReference>
<dbReference type="GO" id="GO:0046600">
    <property type="term" value="P:negative regulation of centriole replication"/>
    <property type="evidence" value="ECO:0007669"/>
    <property type="project" value="TreeGrafter"/>
</dbReference>
<dbReference type="GO" id="GO:0097431">
    <property type="term" value="C:mitotic spindle pole"/>
    <property type="evidence" value="ECO:0007669"/>
    <property type="project" value="TreeGrafter"/>
</dbReference>
<dbReference type="AlphaFoldDB" id="A0A5N5SR08"/>
<feature type="region of interest" description="Disordered" evidence="4">
    <location>
        <begin position="1"/>
        <end position="40"/>
    </location>
</feature>
<reference evidence="6 7" key="1">
    <citation type="journal article" date="2019" name="PLoS Biol.">
        <title>Sex chromosomes control vertical transmission of feminizing Wolbachia symbionts in an isopod.</title>
        <authorList>
            <person name="Becking T."/>
            <person name="Chebbi M.A."/>
            <person name="Giraud I."/>
            <person name="Moumen B."/>
            <person name="Laverre T."/>
            <person name="Caubet Y."/>
            <person name="Peccoud J."/>
            <person name="Gilbert C."/>
            <person name="Cordaux R."/>
        </authorList>
    </citation>
    <scope>NUCLEOTIDE SEQUENCE [LARGE SCALE GENOMIC DNA]</scope>
    <source>
        <strain evidence="6">ANa2</strain>
        <tissue evidence="6">Whole body excluding digestive tract and cuticle</tissue>
    </source>
</reference>
<dbReference type="GO" id="GO:0043015">
    <property type="term" value="F:gamma-tubulin binding"/>
    <property type="evidence" value="ECO:0007669"/>
    <property type="project" value="TreeGrafter"/>
</dbReference>
<dbReference type="Pfam" id="PF07989">
    <property type="entry name" value="Cnn_1N"/>
    <property type="match status" value="1"/>
</dbReference>
<evidence type="ECO:0000256" key="3">
    <source>
        <dbReference type="SAM" id="Coils"/>
    </source>
</evidence>
<feature type="compositionally biased region" description="Basic and acidic residues" evidence="4">
    <location>
        <begin position="31"/>
        <end position="40"/>
    </location>
</feature>
<comment type="subcellular location">
    <subcellularLocation>
        <location evidence="1">Cytoplasm</location>
    </subcellularLocation>
</comment>
<comment type="caution">
    <text evidence="6">The sequence shown here is derived from an EMBL/GenBank/DDBJ whole genome shotgun (WGS) entry which is preliminary data.</text>
</comment>
<keyword evidence="7" id="KW-1185">Reference proteome</keyword>
<dbReference type="OrthoDB" id="10255000at2759"/>
<evidence type="ECO:0000256" key="2">
    <source>
        <dbReference type="ARBA" id="ARBA00022490"/>
    </source>
</evidence>
<evidence type="ECO:0000313" key="6">
    <source>
        <dbReference type="EMBL" id="KAB7496561.1"/>
    </source>
</evidence>
<feature type="domain" description="Centrosomin N-terminal motif 1" evidence="5">
    <location>
        <begin position="32"/>
        <end position="101"/>
    </location>
</feature>
<evidence type="ECO:0000256" key="4">
    <source>
        <dbReference type="SAM" id="MobiDB-lite"/>
    </source>
</evidence>
<dbReference type="Gene3D" id="1.10.287.1490">
    <property type="match status" value="1"/>
</dbReference>
<dbReference type="PANTHER" id="PTHR46930">
    <property type="entry name" value="CDK5 REGULATORY SUBUNIT-ASSOCIATED PROTEIN 2"/>
    <property type="match status" value="1"/>
</dbReference>
<evidence type="ECO:0000259" key="5">
    <source>
        <dbReference type="Pfam" id="PF07989"/>
    </source>
</evidence>
<dbReference type="PANTHER" id="PTHR46930:SF1">
    <property type="entry name" value="CDK5 REGULATORY SUBUNIT-ASSOCIATED PROTEIN 2"/>
    <property type="match status" value="1"/>
</dbReference>
<organism evidence="6 7">
    <name type="scientific">Armadillidium nasatum</name>
    <dbReference type="NCBI Taxonomy" id="96803"/>
    <lineage>
        <taxon>Eukaryota</taxon>
        <taxon>Metazoa</taxon>
        <taxon>Ecdysozoa</taxon>
        <taxon>Arthropoda</taxon>
        <taxon>Crustacea</taxon>
        <taxon>Multicrustacea</taxon>
        <taxon>Malacostraca</taxon>
        <taxon>Eumalacostraca</taxon>
        <taxon>Peracarida</taxon>
        <taxon>Isopoda</taxon>
        <taxon>Oniscidea</taxon>
        <taxon>Crinocheta</taxon>
        <taxon>Armadillidiidae</taxon>
        <taxon>Armadillidium</taxon>
    </lineage>
</organism>
<evidence type="ECO:0000256" key="1">
    <source>
        <dbReference type="ARBA" id="ARBA00004496"/>
    </source>
</evidence>
<proteinExistence type="predicted"/>
<dbReference type="EMBL" id="SEYY01021239">
    <property type="protein sequence ID" value="KAB7496561.1"/>
    <property type="molecule type" value="Genomic_DNA"/>
</dbReference>
<dbReference type="GO" id="GO:0035371">
    <property type="term" value="C:microtubule plus-end"/>
    <property type="evidence" value="ECO:0007669"/>
    <property type="project" value="TreeGrafter"/>
</dbReference>
<name>A0A5N5SR08_9CRUS</name>
<dbReference type="GO" id="GO:0005737">
    <property type="term" value="C:cytoplasm"/>
    <property type="evidence" value="ECO:0007669"/>
    <property type="project" value="UniProtKB-SubCell"/>
</dbReference>
<dbReference type="GO" id="GO:0001578">
    <property type="term" value="P:microtubule bundle formation"/>
    <property type="evidence" value="ECO:0007669"/>
    <property type="project" value="TreeGrafter"/>
</dbReference>
<evidence type="ECO:0000313" key="7">
    <source>
        <dbReference type="Proteomes" id="UP000326759"/>
    </source>
</evidence>
<protein>
    <submittedName>
        <fullName evidence="6">CDK5 regulatory subunit-associated protein 2</fullName>
    </submittedName>
</protein>
<gene>
    <name evidence="6" type="primary">CDK5RAP2</name>
    <name evidence="6" type="ORF">Anas_06428</name>
</gene>
<accession>A0A5N5SR08</accession>
<feature type="coiled-coil region" evidence="3">
    <location>
        <begin position="226"/>
        <end position="302"/>
    </location>
</feature>
<dbReference type="Proteomes" id="UP000326759">
    <property type="component" value="Unassembled WGS sequence"/>
</dbReference>
<dbReference type="GO" id="GO:0000132">
    <property type="term" value="P:establishment of mitotic spindle orientation"/>
    <property type="evidence" value="ECO:0007669"/>
    <property type="project" value="TreeGrafter"/>
</dbReference>
<dbReference type="InterPro" id="IPR042791">
    <property type="entry name" value="CDK5RAP2"/>
</dbReference>
<dbReference type="GO" id="GO:0007059">
    <property type="term" value="P:chromosome segregation"/>
    <property type="evidence" value="ECO:0007669"/>
    <property type="project" value="TreeGrafter"/>
</dbReference>